<dbReference type="EMBL" id="WINI01000004">
    <property type="protein sequence ID" value="MQR00686.1"/>
    <property type="molecule type" value="Genomic_DNA"/>
</dbReference>
<protein>
    <submittedName>
        <fullName evidence="3">Fimbrial protein</fullName>
    </submittedName>
</protein>
<dbReference type="AlphaFoldDB" id="A0A843YVQ9"/>
<evidence type="ECO:0000313" key="4">
    <source>
        <dbReference type="Proteomes" id="UP000451565"/>
    </source>
</evidence>
<dbReference type="GO" id="GO:0043709">
    <property type="term" value="P:cell adhesion involved in single-species biofilm formation"/>
    <property type="evidence" value="ECO:0007669"/>
    <property type="project" value="TreeGrafter"/>
</dbReference>
<sequence length="268" mass="27998">MNTPSGVVLARHYISPLEACGKPTCNYSQILNYPNGGQANAPGPTIATNVPGVSTRFLINGQAYPTMRFTPALQSSQPLEVQLLSNGQPIRSGSLAGINASGSASYFILYSQEQGTTYQAIYLSGKITPISGTCSVPAQTVTLPTAPVRNFGDIGSTAGSQNFRIQINNCPAGYNRIGYTLSPIGGMLSSSSGVLPLTGDSTASGVNIRITDDQGIAAVFGMSKMVNAYNKATGGSYMIPMQASYIKTDETIKPGTVNGAMTVLLDYQ</sequence>
<dbReference type="GO" id="GO:0009289">
    <property type="term" value="C:pilus"/>
    <property type="evidence" value="ECO:0007669"/>
    <property type="project" value="InterPro"/>
</dbReference>
<dbReference type="OrthoDB" id="8970959at2"/>
<dbReference type="PANTHER" id="PTHR33420:SF3">
    <property type="entry name" value="FIMBRIAL SUBUNIT ELFA"/>
    <property type="match status" value="1"/>
</dbReference>
<evidence type="ECO:0000256" key="1">
    <source>
        <dbReference type="ARBA" id="ARBA00022729"/>
    </source>
</evidence>
<keyword evidence="1" id="KW-0732">Signal</keyword>
<gene>
    <name evidence="3" type="ORF">GEV47_08330</name>
</gene>
<name>A0A843YVQ9_9BURK</name>
<comment type="caution">
    <text evidence="3">The sequence shown here is derived from an EMBL/GenBank/DDBJ whole genome shotgun (WGS) entry which is preliminary data.</text>
</comment>
<dbReference type="Gene3D" id="2.60.40.1090">
    <property type="entry name" value="Fimbrial-type adhesion domain"/>
    <property type="match status" value="1"/>
</dbReference>
<dbReference type="InterPro" id="IPR000259">
    <property type="entry name" value="Adhesion_dom_fimbrial"/>
</dbReference>
<dbReference type="InterPro" id="IPR036937">
    <property type="entry name" value="Adhesion_dom_fimbrial_sf"/>
</dbReference>
<evidence type="ECO:0000259" key="2">
    <source>
        <dbReference type="Pfam" id="PF00419"/>
    </source>
</evidence>
<feature type="domain" description="Fimbrial-type adhesion" evidence="2">
    <location>
        <begin position="122"/>
        <end position="268"/>
    </location>
</feature>
<keyword evidence="4" id="KW-1185">Reference proteome</keyword>
<proteinExistence type="predicted"/>
<organism evidence="3 4">
    <name type="scientific">Glaciimonas soli</name>
    <dbReference type="NCBI Taxonomy" id="2590999"/>
    <lineage>
        <taxon>Bacteria</taxon>
        <taxon>Pseudomonadati</taxon>
        <taxon>Pseudomonadota</taxon>
        <taxon>Betaproteobacteria</taxon>
        <taxon>Burkholderiales</taxon>
        <taxon>Oxalobacteraceae</taxon>
        <taxon>Glaciimonas</taxon>
    </lineage>
</organism>
<dbReference type="InterPro" id="IPR008966">
    <property type="entry name" value="Adhesion_dom_sf"/>
</dbReference>
<dbReference type="Pfam" id="PF00419">
    <property type="entry name" value="Fimbrial"/>
    <property type="match status" value="1"/>
</dbReference>
<dbReference type="Proteomes" id="UP000451565">
    <property type="component" value="Unassembled WGS sequence"/>
</dbReference>
<accession>A0A843YVQ9</accession>
<dbReference type="PANTHER" id="PTHR33420">
    <property type="entry name" value="FIMBRIAL SUBUNIT ELFA-RELATED"/>
    <property type="match status" value="1"/>
</dbReference>
<dbReference type="InterPro" id="IPR050263">
    <property type="entry name" value="Bact_Fimbrial_Adh_Pro"/>
</dbReference>
<dbReference type="Gene3D" id="2.60.40.3310">
    <property type="match status" value="1"/>
</dbReference>
<dbReference type="SUPFAM" id="SSF49401">
    <property type="entry name" value="Bacterial adhesins"/>
    <property type="match status" value="1"/>
</dbReference>
<reference evidence="3 4" key="1">
    <citation type="submission" date="2019-10" db="EMBL/GenBank/DDBJ databases">
        <title>Glaciimonas soli sp. nov., a psychrophilic bacterium isolated from the forest soil of a high elevation mountain in Taiwan.</title>
        <authorList>
            <person name="Wang L.-T."/>
            <person name="Shieh W.Y."/>
        </authorList>
    </citation>
    <scope>NUCLEOTIDE SEQUENCE [LARGE SCALE GENOMIC DNA]</scope>
    <source>
        <strain evidence="3 4">GS1</strain>
    </source>
</reference>
<evidence type="ECO:0000313" key="3">
    <source>
        <dbReference type="EMBL" id="MQR00686.1"/>
    </source>
</evidence>